<evidence type="ECO:0000313" key="1">
    <source>
        <dbReference type="EMBL" id="GCE21266.1"/>
    </source>
</evidence>
<dbReference type="GO" id="GO:0030638">
    <property type="term" value="P:polyketide metabolic process"/>
    <property type="evidence" value="ECO:0007669"/>
    <property type="project" value="InterPro"/>
</dbReference>
<accession>A0A402AQ75</accession>
<dbReference type="InterPro" id="IPR009959">
    <property type="entry name" value="Cyclase_SnoaL-like"/>
</dbReference>
<dbReference type="Pfam" id="PF07366">
    <property type="entry name" value="SnoaL"/>
    <property type="match status" value="1"/>
</dbReference>
<protein>
    <recommendedName>
        <fullName evidence="3">Ester cyclase</fullName>
    </recommendedName>
</protein>
<dbReference type="EMBL" id="BIFS01000001">
    <property type="protein sequence ID" value="GCE21266.1"/>
    <property type="molecule type" value="Genomic_DNA"/>
</dbReference>
<dbReference type="Proteomes" id="UP000287188">
    <property type="component" value="Unassembled WGS sequence"/>
</dbReference>
<dbReference type="InterPro" id="IPR032710">
    <property type="entry name" value="NTF2-like_dom_sf"/>
</dbReference>
<dbReference type="SUPFAM" id="SSF54427">
    <property type="entry name" value="NTF2-like"/>
    <property type="match status" value="1"/>
</dbReference>
<comment type="caution">
    <text evidence="1">The sequence shown here is derived from an EMBL/GenBank/DDBJ whole genome shotgun (WGS) entry which is preliminary data.</text>
</comment>
<dbReference type="PANTHER" id="PTHR38436">
    <property type="entry name" value="POLYKETIDE CYCLASE SNOAL-LIKE DOMAIN"/>
    <property type="match status" value="1"/>
</dbReference>
<dbReference type="RefSeq" id="WP_126552816.1">
    <property type="nucleotide sequence ID" value="NZ_BIFS01000001.1"/>
</dbReference>
<organism evidence="1 2">
    <name type="scientific">Dictyobacter kobayashii</name>
    <dbReference type="NCBI Taxonomy" id="2014872"/>
    <lineage>
        <taxon>Bacteria</taxon>
        <taxon>Bacillati</taxon>
        <taxon>Chloroflexota</taxon>
        <taxon>Ktedonobacteria</taxon>
        <taxon>Ktedonobacterales</taxon>
        <taxon>Dictyobacteraceae</taxon>
        <taxon>Dictyobacter</taxon>
    </lineage>
</organism>
<dbReference type="Gene3D" id="3.10.450.50">
    <property type="match status" value="1"/>
</dbReference>
<name>A0A402AQ75_9CHLR</name>
<proteinExistence type="predicted"/>
<reference evidence="2" key="1">
    <citation type="submission" date="2018-12" db="EMBL/GenBank/DDBJ databases">
        <title>Tengunoibacter tsumagoiensis gen. nov., sp. nov., Dictyobacter kobayashii sp. nov., D. alpinus sp. nov., and D. joshuensis sp. nov. and description of Dictyobacteraceae fam. nov. within the order Ktedonobacterales isolated from Tengu-no-mugimeshi.</title>
        <authorList>
            <person name="Wang C.M."/>
            <person name="Zheng Y."/>
            <person name="Sakai Y."/>
            <person name="Toyoda A."/>
            <person name="Minakuchi Y."/>
            <person name="Abe K."/>
            <person name="Yokota A."/>
            <person name="Yabe S."/>
        </authorList>
    </citation>
    <scope>NUCLEOTIDE SEQUENCE [LARGE SCALE GENOMIC DNA]</scope>
    <source>
        <strain evidence="2">Uno11</strain>
    </source>
</reference>
<evidence type="ECO:0000313" key="2">
    <source>
        <dbReference type="Proteomes" id="UP000287188"/>
    </source>
</evidence>
<keyword evidence="2" id="KW-1185">Reference proteome</keyword>
<gene>
    <name evidence="1" type="ORF">KDK_50660</name>
</gene>
<dbReference type="OrthoDB" id="158434at2"/>
<sequence>MNTANISSSIQDYEDLVRQFYLPFNTGDVGIYDRILAPGWIDDPLSPGQQPGIEGFKAKVLEFRQNIPDYHVTNDEILVASNKVAVHSTVRSNLQKPASQNSPADSPFKMRTCDFHHIEDGKIVYTWHLEDFYGLFQYLGVIPGR</sequence>
<dbReference type="PANTHER" id="PTHR38436:SF1">
    <property type="entry name" value="ESTER CYCLASE"/>
    <property type="match status" value="1"/>
</dbReference>
<evidence type="ECO:0008006" key="3">
    <source>
        <dbReference type="Google" id="ProtNLM"/>
    </source>
</evidence>
<dbReference type="AlphaFoldDB" id="A0A402AQ75"/>